<dbReference type="GO" id="GO:0004930">
    <property type="term" value="F:G protein-coupled receptor activity"/>
    <property type="evidence" value="ECO:0007669"/>
    <property type="project" value="UniProtKB-KW"/>
</dbReference>
<dbReference type="FunFam" id="1.20.1070.10:FF:000055">
    <property type="entry name" value="Taste receptor type 2"/>
    <property type="match status" value="1"/>
</dbReference>
<feature type="transmembrane region" description="Helical" evidence="14">
    <location>
        <begin position="44"/>
        <end position="73"/>
    </location>
</feature>
<feature type="transmembrane region" description="Helical" evidence="14">
    <location>
        <begin position="222"/>
        <end position="251"/>
    </location>
</feature>
<dbReference type="GO" id="GO:0033038">
    <property type="term" value="F:bitter taste receptor activity"/>
    <property type="evidence" value="ECO:0007669"/>
    <property type="project" value="Ensembl"/>
</dbReference>
<dbReference type="Pfam" id="PF05296">
    <property type="entry name" value="TAS2R"/>
    <property type="match status" value="1"/>
</dbReference>
<sequence>MLESHFITHLFFAVIQFLTGVLANGIIVLVTGPDLIKQRKMVPLDLLLCCLAISRIGFQIVIFYVILAVLSLIELSPVTETFTFFMFVSESGLWLATWLSVFYCAKITTVIHPFFFWLKLRISKLVPLLIFGSLLYTSLTSVFHSKYSWTLFQKVWLGLFSPNVTTQMKELCTLQFAFLVTEFLLPLLIFLISALLLIFSLGRHTQQMINTAPGTRHPNTSVYFNVLLSILSFLVLYLSQYMMAALIFSQISKIRHFVFLISMLVFGSYPSGHSIILILGTPKLKQSAKKFFLHSKCCQ</sequence>
<evidence type="ECO:0000313" key="17">
    <source>
        <dbReference type="Proteomes" id="UP000472240"/>
    </source>
</evidence>
<keyword evidence="4 13" id="KW-0716">Sensory transduction</keyword>
<dbReference type="Proteomes" id="UP000472240">
    <property type="component" value="Chromosome 7"/>
</dbReference>
<reference evidence="15 18" key="4">
    <citation type="journal article" date="2020" name="Nature">
        <title>Six reference-quality genomes reveal evolution of bat adaptations.</title>
        <authorList>
            <person name="Jebb D."/>
            <person name="Huang Z."/>
            <person name="Pippel M."/>
            <person name="Hughes G.M."/>
            <person name="Lavrichenko K."/>
            <person name="Devanna P."/>
            <person name="Winkler S."/>
            <person name="Jermiin L.S."/>
            <person name="Skirmuntt E.C."/>
            <person name="Katzourakis A."/>
            <person name="Burkitt-Gray L."/>
            <person name="Ray D.A."/>
            <person name="Sullivan K.A.M."/>
            <person name="Roscito J.G."/>
            <person name="Kirilenko B.M."/>
            <person name="Davalos L.M."/>
            <person name="Corthals A.P."/>
            <person name="Power M.L."/>
            <person name="Jones G."/>
            <person name="Ransome R.D."/>
            <person name="Dechmann D.K.N."/>
            <person name="Locatelli A.G."/>
            <person name="Puechmaille S.J."/>
            <person name="Fedrigo O."/>
            <person name="Jarvis E.D."/>
            <person name="Hiller M."/>
            <person name="Vernes S.C."/>
            <person name="Myers E.W."/>
            <person name="Teeling E.C."/>
        </authorList>
    </citation>
    <scope>NUCLEOTIDE SEQUENCE [LARGE SCALE GENOMIC DNA]</scope>
    <source>
        <strain evidence="15">MRhiFer1</strain>
        <tissue evidence="15">Lung</tissue>
    </source>
</reference>
<keyword evidence="7 13" id="KW-0297">G-protein coupled receptor</keyword>
<evidence type="ECO:0000256" key="3">
    <source>
        <dbReference type="ARBA" id="ARBA00022480"/>
    </source>
</evidence>
<evidence type="ECO:0000256" key="10">
    <source>
        <dbReference type="ARBA" id="ARBA00023180"/>
    </source>
</evidence>
<dbReference type="KEGG" id="rfq:117024546"/>
<keyword evidence="9 13" id="KW-0675">Receptor</keyword>
<dbReference type="Proteomes" id="UP000585614">
    <property type="component" value="Unassembled WGS sequence"/>
</dbReference>
<dbReference type="OrthoDB" id="8876749at2759"/>
<dbReference type="PANTHER" id="PTHR11394">
    <property type="entry name" value="TASTE RECEPTOR TYPE 2"/>
    <property type="match status" value="1"/>
</dbReference>
<evidence type="ECO:0000313" key="15">
    <source>
        <dbReference type="EMBL" id="KAF6357640.1"/>
    </source>
</evidence>
<proteinExistence type="inferred from homology"/>
<organism evidence="16 17">
    <name type="scientific">Rhinolophus ferrumequinum</name>
    <name type="common">Greater horseshoe bat</name>
    <dbReference type="NCBI Taxonomy" id="59479"/>
    <lineage>
        <taxon>Eukaryota</taxon>
        <taxon>Metazoa</taxon>
        <taxon>Chordata</taxon>
        <taxon>Craniata</taxon>
        <taxon>Vertebrata</taxon>
        <taxon>Euteleostomi</taxon>
        <taxon>Mammalia</taxon>
        <taxon>Eutheria</taxon>
        <taxon>Laurasiatheria</taxon>
        <taxon>Chiroptera</taxon>
        <taxon>Yinpterochiroptera</taxon>
        <taxon>Rhinolophoidea</taxon>
        <taxon>Rhinolophidae</taxon>
        <taxon>Rhinolophinae</taxon>
        <taxon>Rhinolophus</taxon>
    </lineage>
</organism>
<evidence type="ECO:0000256" key="2">
    <source>
        <dbReference type="ARBA" id="ARBA00007376"/>
    </source>
</evidence>
<evidence type="ECO:0000256" key="6">
    <source>
        <dbReference type="ARBA" id="ARBA00022989"/>
    </source>
</evidence>
<name>A0A671DYS7_RHIFE</name>
<reference evidence="16 17" key="3">
    <citation type="submission" date="2018-12" db="EMBL/GenBank/DDBJ databases">
        <title>G10K-VGP greater horseshoe bat female genome, primary haplotype.</title>
        <authorList>
            <person name="Teeling E."/>
            <person name="Myers G."/>
            <person name="Vernes S."/>
            <person name="Pippel M."/>
            <person name="Winkler S."/>
            <person name="Fedrigo O."/>
            <person name="Rhie A."/>
            <person name="Koren S."/>
            <person name="Phillippy A."/>
            <person name="Lewin H."/>
            <person name="Damas J."/>
            <person name="Howe K."/>
            <person name="Mountcastle J."/>
            <person name="Jarvis E.D."/>
        </authorList>
    </citation>
    <scope>NUCLEOTIDE SEQUENCE [LARGE SCALE GENOMIC DNA]</scope>
</reference>
<feature type="transmembrane region" description="Helical" evidence="14">
    <location>
        <begin position="6"/>
        <end position="32"/>
    </location>
</feature>
<dbReference type="InterPro" id="IPR007960">
    <property type="entry name" value="TAS2R"/>
</dbReference>
<evidence type="ECO:0000256" key="11">
    <source>
        <dbReference type="ARBA" id="ARBA00023224"/>
    </source>
</evidence>
<protein>
    <recommendedName>
        <fullName evidence="13">Taste receptor type 2</fullName>
    </recommendedName>
</protein>
<dbReference type="Ensembl" id="ENSRFET00010004954.1">
    <property type="protein sequence ID" value="ENSRFEP00010004523.1"/>
    <property type="gene ID" value="ENSRFEG00010003156.1"/>
</dbReference>
<dbReference type="GeneTree" id="ENSGT01150000286961"/>
<keyword evidence="10" id="KW-0325">Glycoprotein</keyword>
<reference evidence="16 17" key="2">
    <citation type="journal article" date="2018" name="Annu Rev Anim Biosci">
        <title>Bat Biology, Genomes, and the Bat1K Project: To Generate Chromosome-Level Genomes for All Living Bat Species.</title>
        <authorList>
            <person name="Teeling E.C."/>
            <person name="Vernes S.C."/>
            <person name="Davalos L.M."/>
            <person name="Ray D.A."/>
            <person name="Gilbert M.T.P."/>
            <person name="Myers E."/>
        </authorList>
    </citation>
    <scope>NUCLEOTIDE SEQUENCE</scope>
</reference>
<evidence type="ECO:0000256" key="13">
    <source>
        <dbReference type="RuleBase" id="RU004424"/>
    </source>
</evidence>
<reference evidence="16 17" key="1">
    <citation type="journal article" date="2015" name="Annu Rev Anim Biosci">
        <title>The Genome 10K Project: a way forward.</title>
        <authorList>
            <person name="Koepfli K.P."/>
            <person name="Paten B."/>
            <person name="O'Brien S.J."/>
            <person name="Koepfli K.P."/>
            <person name="Paten B."/>
            <person name="Antunes A."/>
            <person name="Belov K."/>
            <person name="Bustamante C."/>
            <person name="Castoe T.A."/>
            <person name="Clawson H."/>
            <person name="Crawford A.J."/>
            <person name="Diekhans M."/>
            <person name="Distel D."/>
            <person name="Durbin R."/>
            <person name="Earl D."/>
            <person name="Fujita M.K."/>
            <person name="Gamble T."/>
            <person name="Georges A."/>
            <person name="Gemmell N."/>
            <person name="Gilbert M.T."/>
            <person name="Graves J.M."/>
            <person name="Green R.E."/>
            <person name="Hickey G."/>
            <person name="Jarvis E.D."/>
            <person name="Johnson W."/>
            <person name="Komissarov A."/>
            <person name="Korf I."/>
            <person name="Kuhn R."/>
            <person name="Larkin D.M."/>
            <person name="Lewin H."/>
            <person name="Lopez J.V."/>
            <person name="Ma J."/>
            <person name="Marques-Bonet T."/>
            <person name="Miller W."/>
            <person name="Murphy R."/>
            <person name="Pevzner P."/>
            <person name="Shapiro B."/>
            <person name="Steiner C."/>
            <person name="Tamazian G."/>
            <person name="Venkatesh B."/>
            <person name="Wang J."/>
            <person name="Wayne R."/>
            <person name="Wiley E."/>
            <person name="Yang H."/>
            <person name="Zhang G."/>
            <person name="Haussler D."/>
            <person name="Ryder O."/>
            <person name="O'Brien S.J."/>
        </authorList>
    </citation>
    <scope>NUCLEOTIDE SEQUENCE</scope>
</reference>
<evidence type="ECO:0000256" key="14">
    <source>
        <dbReference type="SAM" id="Phobius"/>
    </source>
</evidence>
<dbReference type="OMA" id="KQRKMIP"/>
<evidence type="ECO:0000256" key="1">
    <source>
        <dbReference type="ARBA" id="ARBA00004141"/>
    </source>
</evidence>
<accession>A0A671DYS7</accession>
<dbReference type="AlphaFoldDB" id="A0A671DYS7"/>
<keyword evidence="3 13" id="KW-0919">Taste</keyword>
<evidence type="ECO:0000256" key="5">
    <source>
        <dbReference type="ARBA" id="ARBA00022692"/>
    </source>
</evidence>
<dbReference type="CDD" id="cd15016">
    <property type="entry name" value="7tm_TAS2R1"/>
    <property type="match status" value="1"/>
</dbReference>
<dbReference type="GO" id="GO:0016020">
    <property type="term" value="C:membrane"/>
    <property type="evidence" value="ECO:0007669"/>
    <property type="project" value="UniProtKB-SubCell"/>
</dbReference>
<evidence type="ECO:0000313" key="16">
    <source>
        <dbReference type="Ensembl" id="ENSRFEP00010004523.1"/>
    </source>
</evidence>
<gene>
    <name evidence="16" type="primary">TAS2R1</name>
    <name evidence="15" type="ORF">mRhiFer1_016576</name>
</gene>
<comment type="similarity">
    <text evidence="2 12">Belongs to the G-protein coupled receptor T2R family.</text>
</comment>
<evidence type="ECO:0000256" key="7">
    <source>
        <dbReference type="ARBA" id="ARBA00023040"/>
    </source>
</evidence>
<evidence type="ECO:0000256" key="12">
    <source>
        <dbReference type="RuleBase" id="RU004423"/>
    </source>
</evidence>
<dbReference type="RefSeq" id="XP_032965819.1">
    <property type="nucleotide sequence ID" value="XM_033109928.1"/>
</dbReference>
<dbReference type="GeneID" id="117024546"/>
<comment type="subcellular location">
    <subcellularLocation>
        <location evidence="1 13">Membrane</location>
        <topology evidence="1 13">Multi-pass membrane protein</topology>
    </subcellularLocation>
</comment>
<keyword evidence="5 13" id="KW-0812">Transmembrane</keyword>
<keyword evidence="17" id="KW-1185">Reference proteome</keyword>
<feature type="transmembrane region" description="Helical" evidence="14">
    <location>
        <begin position="176"/>
        <end position="201"/>
    </location>
</feature>
<feature type="transmembrane region" description="Helical" evidence="14">
    <location>
        <begin position="125"/>
        <end position="144"/>
    </location>
</feature>
<dbReference type="SUPFAM" id="SSF81321">
    <property type="entry name" value="Family A G protein-coupled receptor-like"/>
    <property type="match status" value="1"/>
</dbReference>
<dbReference type="PANTHER" id="PTHR11394:SF149">
    <property type="entry name" value="TASTE RECEPTOR TYPE 2 MEMBER 1"/>
    <property type="match status" value="1"/>
</dbReference>
<evidence type="ECO:0000313" key="18">
    <source>
        <dbReference type="Proteomes" id="UP000585614"/>
    </source>
</evidence>
<keyword evidence="8 13" id="KW-0472">Membrane</keyword>
<evidence type="ECO:0000256" key="4">
    <source>
        <dbReference type="ARBA" id="ARBA00022606"/>
    </source>
</evidence>
<dbReference type="EMBL" id="JACAGC010000007">
    <property type="protein sequence ID" value="KAF6357640.1"/>
    <property type="molecule type" value="Genomic_DNA"/>
</dbReference>
<dbReference type="CTD" id="50834"/>
<keyword evidence="6 14" id="KW-1133">Transmembrane helix</keyword>
<reference evidence="16" key="5">
    <citation type="submission" date="2025-05" db="UniProtKB">
        <authorList>
            <consortium name="Ensembl"/>
        </authorList>
    </citation>
    <scope>IDENTIFICATION</scope>
</reference>
<dbReference type="Gene3D" id="1.20.1070.10">
    <property type="entry name" value="Rhodopsin 7-helix transmembrane proteins"/>
    <property type="match status" value="1"/>
</dbReference>
<evidence type="ECO:0000256" key="8">
    <source>
        <dbReference type="ARBA" id="ARBA00023136"/>
    </source>
</evidence>
<evidence type="ECO:0000256" key="9">
    <source>
        <dbReference type="ARBA" id="ARBA00023170"/>
    </source>
</evidence>
<feature type="transmembrane region" description="Helical" evidence="14">
    <location>
        <begin position="257"/>
        <end position="280"/>
    </location>
</feature>
<keyword evidence="11 13" id="KW-0807">Transducer</keyword>
<feature type="transmembrane region" description="Helical" evidence="14">
    <location>
        <begin position="93"/>
        <end position="118"/>
    </location>
</feature>